<protein>
    <submittedName>
        <fullName evidence="1">DUF484 family protein</fullName>
    </submittedName>
</protein>
<dbReference type="Pfam" id="PF04340">
    <property type="entry name" value="DUF484"/>
    <property type="match status" value="1"/>
</dbReference>
<dbReference type="EMBL" id="JAESND010000009">
    <property type="protein sequence ID" value="MBM3117242.1"/>
    <property type="molecule type" value="Genomic_DNA"/>
</dbReference>
<reference evidence="1 2" key="1">
    <citation type="submission" date="2021-01" db="EMBL/GenBank/DDBJ databases">
        <title>Draft Genome Sequence and Polyhydroxyalkanoate Biosynthetic Potential of Jeongeupia naejangsanensis Type Strain DSM 24253.</title>
        <authorList>
            <person name="Turrini P."/>
            <person name="Artuso I."/>
            <person name="Lugli G.A."/>
            <person name="Frangipani E."/>
            <person name="Ventura M."/>
            <person name="Visca P."/>
        </authorList>
    </citation>
    <scope>NUCLEOTIDE SEQUENCE [LARGE SCALE GENOMIC DNA]</scope>
    <source>
        <strain evidence="1 2">DSM 24253</strain>
    </source>
</reference>
<organism evidence="1 2">
    <name type="scientific">Jeongeupia naejangsanensis</name>
    <dbReference type="NCBI Taxonomy" id="613195"/>
    <lineage>
        <taxon>Bacteria</taxon>
        <taxon>Pseudomonadati</taxon>
        <taxon>Pseudomonadota</taxon>
        <taxon>Betaproteobacteria</taxon>
        <taxon>Neisseriales</taxon>
        <taxon>Chitinibacteraceae</taxon>
        <taxon>Jeongeupia</taxon>
    </lineage>
</organism>
<gene>
    <name evidence="1" type="ORF">JMJ54_15515</name>
</gene>
<name>A0ABS2BNP0_9NEIS</name>
<dbReference type="PANTHER" id="PTHR38765">
    <property type="entry name" value="DUF484 DOMAIN-CONTAINING PROTEIN"/>
    <property type="match status" value="1"/>
</dbReference>
<evidence type="ECO:0000313" key="1">
    <source>
        <dbReference type="EMBL" id="MBM3117242.1"/>
    </source>
</evidence>
<evidence type="ECO:0000313" key="2">
    <source>
        <dbReference type="Proteomes" id="UP000809431"/>
    </source>
</evidence>
<dbReference type="Gene3D" id="3.30.450.40">
    <property type="match status" value="1"/>
</dbReference>
<sequence length="231" mass="25136">MQPHEIVAWLQANPAFFDDFADEIAQIYVPHHHHGQAVSLAERQLVTLRERTRKLESRMGALLQFGEENDVTSERLHRLTLSLLRATSVGEMLASLRASLAGEFGLANVALRLWGLDADGADAGLPELAPAGEAAQRLAEQLVSPYCGAHLSDDLRAWFGERGAELASFGLFALRIADRPVGLMVLASDDAERFYPDMGTLYLNRLAELVAAALSRHAVLNDAEAAVSDPV</sequence>
<dbReference type="InterPro" id="IPR029016">
    <property type="entry name" value="GAF-like_dom_sf"/>
</dbReference>
<proteinExistence type="predicted"/>
<dbReference type="PANTHER" id="PTHR38765:SF1">
    <property type="entry name" value="DUF484 DOMAIN-CONTAINING PROTEIN"/>
    <property type="match status" value="1"/>
</dbReference>
<dbReference type="Proteomes" id="UP000809431">
    <property type="component" value="Unassembled WGS sequence"/>
</dbReference>
<accession>A0ABS2BNP0</accession>
<dbReference type="RefSeq" id="WP_203539467.1">
    <property type="nucleotide sequence ID" value="NZ_JAESND010000009.1"/>
</dbReference>
<keyword evidence="2" id="KW-1185">Reference proteome</keyword>
<dbReference type="InterPro" id="IPR007435">
    <property type="entry name" value="DUF484"/>
</dbReference>
<comment type="caution">
    <text evidence="1">The sequence shown here is derived from an EMBL/GenBank/DDBJ whole genome shotgun (WGS) entry which is preliminary data.</text>
</comment>